<dbReference type="Gene3D" id="1.25.40.20">
    <property type="entry name" value="Ankyrin repeat-containing domain"/>
    <property type="match status" value="2"/>
</dbReference>
<dbReference type="PRINTS" id="PR01415">
    <property type="entry name" value="ANKYRIN"/>
</dbReference>
<organism evidence="3 4">
    <name type="scientific">Thlaspi arvense</name>
    <name type="common">Field penny-cress</name>
    <dbReference type="NCBI Taxonomy" id="13288"/>
    <lineage>
        <taxon>Eukaryota</taxon>
        <taxon>Viridiplantae</taxon>
        <taxon>Streptophyta</taxon>
        <taxon>Embryophyta</taxon>
        <taxon>Tracheophyta</taxon>
        <taxon>Spermatophyta</taxon>
        <taxon>Magnoliopsida</taxon>
        <taxon>eudicotyledons</taxon>
        <taxon>Gunneridae</taxon>
        <taxon>Pentapetalae</taxon>
        <taxon>rosids</taxon>
        <taxon>malvids</taxon>
        <taxon>Brassicales</taxon>
        <taxon>Brassicaceae</taxon>
        <taxon>Thlaspideae</taxon>
        <taxon>Thlaspi</taxon>
    </lineage>
</organism>
<feature type="repeat" description="ANK" evidence="1">
    <location>
        <begin position="141"/>
        <end position="173"/>
    </location>
</feature>
<dbReference type="InterPro" id="IPR036770">
    <property type="entry name" value="Ankyrin_rpt-contain_sf"/>
</dbReference>
<dbReference type="EMBL" id="OU466858">
    <property type="protein sequence ID" value="CAH2045611.1"/>
    <property type="molecule type" value="Genomic_DNA"/>
</dbReference>
<evidence type="ECO:0000313" key="4">
    <source>
        <dbReference type="Proteomes" id="UP000836841"/>
    </source>
</evidence>
<name>A0AAU9RQD7_THLAR</name>
<gene>
    <name evidence="3" type="ORF">TAV2_LOCUS6239</name>
</gene>
<accession>A0AAU9RQD7</accession>
<feature type="repeat" description="ANK" evidence="1">
    <location>
        <begin position="108"/>
        <end position="140"/>
    </location>
</feature>
<dbReference type="Pfam" id="PF12796">
    <property type="entry name" value="Ank_2"/>
    <property type="match status" value="1"/>
</dbReference>
<dbReference type="PANTHER" id="PTHR36730">
    <property type="entry name" value="OS03G0210700 PROTEIN"/>
    <property type="match status" value="1"/>
</dbReference>
<dbReference type="PROSITE" id="PS50088">
    <property type="entry name" value="ANK_REPEAT"/>
    <property type="match status" value="5"/>
</dbReference>
<evidence type="ECO:0000256" key="1">
    <source>
        <dbReference type="PROSITE-ProRule" id="PRU00023"/>
    </source>
</evidence>
<feature type="region of interest" description="Disordered" evidence="2">
    <location>
        <begin position="14"/>
        <end position="36"/>
    </location>
</feature>
<proteinExistence type="predicted"/>
<dbReference type="PROSITE" id="PS50297">
    <property type="entry name" value="ANK_REP_REGION"/>
    <property type="match status" value="5"/>
</dbReference>
<feature type="repeat" description="ANK" evidence="1">
    <location>
        <begin position="72"/>
        <end position="104"/>
    </location>
</feature>
<dbReference type="InterPro" id="IPR002110">
    <property type="entry name" value="Ankyrin_rpt"/>
</dbReference>
<feature type="repeat" description="ANK" evidence="1">
    <location>
        <begin position="174"/>
        <end position="206"/>
    </location>
</feature>
<feature type="compositionally biased region" description="Basic and acidic residues" evidence="2">
    <location>
        <begin position="27"/>
        <end position="36"/>
    </location>
</feature>
<keyword evidence="1" id="KW-0040">ANK repeat</keyword>
<sequence>MLYSLNSNLENNPLIKSSTHAMEMDSDASKGQESKQIRDEELFKAAESGDSSVFMSLSPQQLAKSLSFRNEDGRSLLHVSASFGHSEVVKLLSSLDDSKTVKNSKDDEGWAPLHSAASIGNAELVELLLTRGADVNSKNNGGRTALHYAASKGKLEIAQLLLTHGAKINITDNVGCTPLHRAASTGKSELCEFLIEEGAEIDATDKMGQTPLMHSVICDDRQVAFLLVRHGADVDVEDKEGYTVLGRASSDFRPALIDAAKAISHLPSSQKNLEAKMMQTKISTFSRPSFGLHETRLVHHHPRISMALSSSSSSSSSSSQPFHHLLCKSTFPLAASLTLLLSPCSAEAGLMSGSPGIESIPGPELPKLEFLDRFNAKNQKFYAENDSRFKESPLLKKLLENSKLNKEKNEREIQDKYCLRGAEWGVGDCSTNGMTDEEKEKFITMLKEKTGVK</sequence>
<dbReference type="AlphaFoldDB" id="A0AAU9RQD7"/>
<feature type="repeat" description="ANK" evidence="1">
    <location>
        <begin position="207"/>
        <end position="239"/>
    </location>
</feature>
<dbReference type="Proteomes" id="UP000836841">
    <property type="component" value="Chromosome 2"/>
</dbReference>
<dbReference type="SMART" id="SM00248">
    <property type="entry name" value="ANK"/>
    <property type="match status" value="5"/>
</dbReference>
<dbReference type="PANTHER" id="PTHR36730:SF1">
    <property type="entry name" value="CATHEPSIN PROPEPTIDE INHIBITOR DOMAIN-CONTAINING PROTEIN"/>
    <property type="match status" value="1"/>
</dbReference>
<keyword evidence="4" id="KW-1185">Reference proteome</keyword>
<dbReference type="SUPFAM" id="SSF48403">
    <property type="entry name" value="Ankyrin repeat"/>
    <property type="match status" value="1"/>
</dbReference>
<evidence type="ECO:0000256" key="2">
    <source>
        <dbReference type="SAM" id="MobiDB-lite"/>
    </source>
</evidence>
<protein>
    <submittedName>
        <fullName evidence="3">Uncharacterized protein</fullName>
    </submittedName>
</protein>
<dbReference type="Pfam" id="PF00023">
    <property type="entry name" value="Ank"/>
    <property type="match status" value="2"/>
</dbReference>
<evidence type="ECO:0000313" key="3">
    <source>
        <dbReference type="EMBL" id="CAH2045611.1"/>
    </source>
</evidence>
<reference evidence="3 4" key="1">
    <citation type="submission" date="2022-03" db="EMBL/GenBank/DDBJ databases">
        <authorList>
            <person name="Nunn A."/>
            <person name="Chopra R."/>
            <person name="Nunn A."/>
            <person name="Contreras Garrido A."/>
        </authorList>
    </citation>
    <scope>NUCLEOTIDE SEQUENCE [LARGE SCALE GENOMIC DNA]</scope>
</reference>